<accession>A0A518HJS5</accession>
<dbReference type="AlphaFoldDB" id="A0A518HJS5"/>
<evidence type="ECO:0000313" key="1">
    <source>
        <dbReference type="EMBL" id="QDV41106.1"/>
    </source>
</evidence>
<name>A0A518HJS5_9BACT</name>
<organism evidence="1 2">
    <name type="scientific">Stieleria neptunia</name>
    <dbReference type="NCBI Taxonomy" id="2527979"/>
    <lineage>
        <taxon>Bacteria</taxon>
        <taxon>Pseudomonadati</taxon>
        <taxon>Planctomycetota</taxon>
        <taxon>Planctomycetia</taxon>
        <taxon>Pirellulales</taxon>
        <taxon>Pirellulaceae</taxon>
        <taxon>Stieleria</taxon>
    </lineage>
</organism>
<dbReference type="Proteomes" id="UP000319004">
    <property type="component" value="Chromosome"/>
</dbReference>
<proteinExistence type="predicted"/>
<evidence type="ECO:0008006" key="3">
    <source>
        <dbReference type="Google" id="ProtNLM"/>
    </source>
</evidence>
<keyword evidence="2" id="KW-1185">Reference proteome</keyword>
<reference evidence="1 2" key="1">
    <citation type="submission" date="2019-03" db="EMBL/GenBank/DDBJ databases">
        <title>Deep-cultivation of Planctomycetes and their phenomic and genomic characterization uncovers novel biology.</title>
        <authorList>
            <person name="Wiegand S."/>
            <person name="Jogler M."/>
            <person name="Boedeker C."/>
            <person name="Pinto D."/>
            <person name="Vollmers J."/>
            <person name="Rivas-Marin E."/>
            <person name="Kohn T."/>
            <person name="Peeters S.H."/>
            <person name="Heuer A."/>
            <person name="Rast P."/>
            <person name="Oberbeckmann S."/>
            <person name="Bunk B."/>
            <person name="Jeske O."/>
            <person name="Meyerdierks A."/>
            <person name="Storesund J.E."/>
            <person name="Kallscheuer N."/>
            <person name="Luecker S."/>
            <person name="Lage O.M."/>
            <person name="Pohl T."/>
            <person name="Merkel B.J."/>
            <person name="Hornburger P."/>
            <person name="Mueller R.-W."/>
            <person name="Bruemmer F."/>
            <person name="Labrenz M."/>
            <person name="Spormann A.M."/>
            <person name="Op den Camp H."/>
            <person name="Overmann J."/>
            <person name="Amann R."/>
            <person name="Jetten M.S.M."/>
            <person name="Mascher T."/>
            <person name="Medema M.H."/>
            <person name="Devos D.P."/>
            <person name="Kaster A.-K."/>
            <person name="Ovreas L."/>
            <person name="Rohde M."/>
            <person name="Galperin M.Y."/>
            <person name="Jogler C."/>
        </authorList>
    </citation>
    <scope>NUCLEOTIDE SEQUENCE [LARGE SCALE GENOMIC DNA]</scope>
    <source>
        <strain evidence="1 2">Enr13</strain>
    </source>
</reference>
<evidence type="ECO:0000313" key="2">
    <source>
        <dbReference type="Proteomes" id="UP000319004"/>
    </source>
</evidence>
<gene>
    <name evidence="1" type="ORF">Enr13x_09440</name>
</gene>
<dbReference type="KEGG" id="snep:Enr13x_09440"/>
<sequence length="85" mass="9032">MRHVPKKVDDAFYAGQRSIDVPFAINDAVAIVAGEYRGITGAAIAIESIRPKVQLRIECGKTGADVIVPIDAVRLLKDGDGVGSR</sequence>
<dbReference type="EMBL" id="CP037423">
    <property type="protein sequence ID" value="QDV41106.1"/>
    <property type="molecule type" value="Genomic_DNA"/>
</dbReference>
<protein>
    <recommendedName>
        <fullName evidence="3">KOW domain-containing protein</fullName>
    </recommendedName>
</protein>